<reference evidence="2" key="1">
    <citation type="journal article" date="2019" name="Nat. Commun.">
        <title>The genome of broomcorn millet.</title>
        <authorList>
            <person name="Zou C."/>
            <person name="Miki D."/>
            <person name="Li D."/>
            <person name="Tang Q."/>
            <person name="Xiao L."/>
            <person name="Rajput S."/>
            <person name="Deng P."/>
            <person name="Jia W."/>
            <person name="Huang R."/>
            <person name="Zhang M."/>
            <person name="Sun Y."/>
            <person name="Hu J."/>
            <person name="Fu X."/>
            <person name="Schnable P.S."/>
            <person name="Li F."/>
            <person name="Zhang H."/>
            <person name="Feng B."/>
            <person name="Zhu X."/>
            <person name="Liu R."/>
            <person name="Schnable J.C."/>
            <person name="Zhu J.-K."/>
            <person name="Zhang H."/>
        </authorList>
    </citation>
    <scope>NUCLEOTIDE SEQUENCE [LARGE SCALE GENOMIC DNA]</scope>
</reference>
<evidence type="ECO:0000313" key="1">
    <source>
        <dbReference type="EMBL" id="RLM97839.1"/>
    </source>
</evidence>
<evidence type="ECO:0000313" key="2">
    <source>
        <dbReference type="Proteomes" id="UP000275267"/>
    </source>
</evidence>
<accession>A0A3L6R4Q9</accession>
<name>A0A3L6R4Q9_PANMI</name>
<gene>
    <name evidence="1" type="ORF">C2845_PM06G27350</name>
</gene>
<dbReference type="EMBL" id="PQIB02000009">
    <property type="protein sequence ID" value="RLM97839.1"/>
    <property type="molecule type" value="Genomic_DNA"/>
</dbReference>
<protein>
    <submittedName>
        <fullName evidence="1">Uncharacterized protein</fullName>
    </submittedName>
</protein>
<proteinExistence type="predicted"/>
<organism evidence="1 2">
    <name type="scientific">Panicum miliaceum</name>
    <name type="common">Proso millet</name>
    <name type="synonym">Broomcorn millet</name>
    <dbReference type="NCBI Taxonomy" id="4540"/>
    <lineage>
        <taxon>Eukaryota</taxon>
        <taxon>Viridiplantae</taxon>
        <taxon>Streptophyta</taxon>
        <taxon>Embryophyta</taxon>
        <taxon>Tracheophyta</taxon>
        <taxon>Spermatophyta</taxon>
        <taxon>Magnoliopsida</taxon>
        <taxon>Liliopsida</taxon>
        <taxon>Poales</taxon>
        <taxon>Poaceae</taxon>
        <taxon>PACMAD clade</taxon>
        <taxon>Panicoideae</taxon>
        <taxon>Panicodae</taxon>
        <taxon>Paniceae</taxon>
        <taxon>Panicinae</taxon>
        <taxon>Panicum</taxon>
        <taxon>Panicum sect. Panicum</taxon>
    </lineage>
</organism>
<comment type="caution">
    <text evidence="1">The sequence shown here is derived from an EMBL/GenBank/DDBJ whole genome shotgun (WGS) entry which is preliminary data.</text>
</comment>
<keyword evidence="2" id="KW-1185">Reference proteome</keyword>
<sequence length="53" mass="6673">MQLNPRLRDIKWIHNIYLPRQQCTYFLMLGLRNTLTQSYWEIPNRQGEYKKFR</sequence>
<dbReference type="Proteomes" id="UP000275267">
    <property type="component" value="Unassembled WGS sequence"/>
</dbReference>
<dbReference type="AlphaFoldDB" id="A0A3L6R4Q9"/>